<comment type="caution">
    <text evidence="2">The sequence shown here is derived from an EMBL/GenBank/DDBJ whole genome shotgun (WGS) entry which is preliminary data.</text>
</comment>
<evidence type="ECO:0000313" key="3">
    <source>
        <dbReference type="Proteomes" id="UP000030848"/>
    </source>
</evidence>
<dbReference type="Proteomes" id="UP000030848">
    <property type="component" value="Unassembled WGS sequence"/>
</dbReference>
<dbReference type="InterPro" id="IPR020556">
    <property type="entry name" value="Amidase_CS"/>
</dbReference>
<dbReference type="Pfam" id="PF01425">
    <property type="entry name" value="Amidase"/>
    <property type="match status" value="1"/>
</dbReference>
<dbReference type="OMA" id="KPEVIWN"/>
<dbReference type="InterPro" id="IPR036928">
    <property type="entry name" value="AS_sf"/>
</dbReference>
<evidence type="ECO:0000259" key="1">
    <source>
        <dbReference type="Pfam" id="PF01425"/>
    </source>
</evidence>
<proteinExistence type="predicted"/>
<dbReference type="NCBIfam" id="NF005686">
    <property type="entry name" value="PRK07486.1"/>
    <property type="match status" value="1"/>
</dbReference>
<dbReference type="PROSITE" id="PS00571">
    <property type="entry name" value="AMIDASES"/>
    <property type="match status" value="1"/>
</dbReference>
<keyword evidence="2" id="KW-0378">Hydrolase</keyword>
<dbReference type="OrthoDB" id="182039at2"/>
<dbReference type="SUPFAM" id="SSF75304">
    <property type="entry name" value="Amidase signature (AS) enzymes"/>
    <property type="match status" value="1"/>
</dbReference>
<sequence>MPDEELCFRSATELVQLLHRRELSARELLAAHLQRIETINPKINAIVTLVPEHAERAAAAADEAIMSGEPLGPLHGLPVAHKDLTETKGIRTTYGSPARADHVPDVDSVVVESLTKAGAVTVGKTNTPEWGTGSQTYNAVFGVTRNPYDLSKTSGGSSGGAAAALAARLVPIADGTDMGGSLRNPASFCNVVGLRPSVGRVPVWPSADPMFTFAVAGPMARTVADVALQMRVLGRPDPRSPLSHHVPAERFADSLERDFTGTSVAWSADLGGLPVDERVVQAMAPAREVLTDLGCQVADRDPDMTGADEVFRTWRSWYYVLTLDELYREQPEAFGASTAWNIEVGRKVTAEDLVRAQRLRTALYHRMREFLDTYEFLVTLVSPVPPFDVETKYPESVAGVASESYLDWMRACYWISATGLPAASVPFGFTPEGLPVGLQIVGRPGDDFGVLQLAHAIEGATQAGQRLPDLTDSTTSNAS</sequence>
<feature type="domain" description="Amidase" evidence="1">
    <location>
        <begin position="27"/>
        <end position="451"/>
    </location>
</feature>
<reference evidence="2 3" key="1">
    <citation type="submission" date="2014-10" db="EMBL/GenBank/DDBJ databases">
        <title>Genome sequence of Micropolyspora internatus JCM3315.</title>
        <authorList>
            <person name="Shin S.-K."/>
            <person name="Yi H."/>
        </authorList>
    </citation>
    <scope>NUCLEOTIDE SEQUENCE [LARGE SCALE GENOMIC DNA]</scope>
    <source>
        <strain evidence="2 3">JCM 3315</strain>
    </source>
</reference>
<protein>
    <submittedName>
        <fullName evidence="2">Amidase</fullName>
        <ecNumber evidence="2">3.5.1.4</ecNumber>
    </submittedName>
</protein>
<dbReference type="Gene3D" id="3.90.1300.10">
    <property type="entry name" value="Amidase signature (AS) domain"/>
    <property type="match status" value="1"/>
</dbReference>
<organism evidence="2 3">
    <name type="scientific">Saccharomonospora viridis</name>
    <dbReference type="NCBI Taxonomy" id="1852"/>
    <lineage>
        <taxon>Bacteria</taxon>
        <taxon>Bacillati</taxon>
        <taxon>Actinomycetota</taxon>
        <taxon>Actinomycetes</taxon>
        <taxon>Pseudonocardiales</taxon>
        <taxon>Pseudonocardiaceae</taxon>
        <taxon>Saccharomonospora</taxon>
    </lineage>
</organism>
<gene>
    <name evidence="2" type="ORF">MINT15_35510</name>
</gene>
<dbReference type="InterPro" id="IPR000120">
    <property type="entry name" value="Amidase"/>
</dbReference>
<dbReference type="AlphaFoldDB" id="A0A837D6A7"/>
<accession>A0A837D6A7</accession>
<dbReference type="EC" id="3.5.1.4" evidence="2"/>
<name>A0A837D6A7_9PSEU</name>
<dbReference type="EMBL" id="JRZE01000006">
    <property type="protein sequence ID" value="KHF43349.1"/>
    <property type="molecule type" value="Genomic_DNA"/>
</dbReference>
<dbReference type="GO" id="GO:0004040">
    <property type="term" value="F:amidase activity"/>
    <property type="evidence" value="ECO:0007669"/>
    <property type="project" value="UniProtKB-EC"/>
</dbReference>
<dbReference type="InterPro" id="IPR023631">
    <property type="entry name" value="Amidase_dom"/>
</dbReference>
<dbReference type="PANTHER" id="PTHR11895:SF76">
    <property type="entry name" value="INDOLEACETAMIDE HYDROLASE"/>
    <property type="match status" value="1"/>
</dbReference>
<evidence type="ECO:0000313" key="2">
    <source>
        <dbReference type="EMBL" id="KHF43349.1"/>
    </source>
</evidence>
<dbReference type="PANTHER" id="PTHR11895">
    <property type="entry name" value="TRANSAMIDASE"/>
    <property type="match status" value="1"/>
</dbReference>
<dbReference type="RefSeq" id="WP_015786424.1">
    <property type="nucleotide sequence ID" value="NZ_CALJZO010000019.1"/>
</dbReference>